<keyword evidence="3" id="KW-0178">Competence</keyword>
<keyword evidence="4" id="KW-1133">Transmembrane helix</keyword>
<name>A0A2U3DC04_SULT2</name>
<dbReference type="Gene3D" id="3.30.700.10">
    <property type="entry name" value="Glycoprotein, Type 4 Pilin"/>
    <property type="match status" value="1"/>
</dbReference>
<dbReference type="GO" id="GO:0009986">
    <property type="term" value="C:cell surface"/>
    <property type="evidence" value="ECO:0007669"/>
    <property type="project" value="UniProtKB-SubCell"/>
</dbReference>
<comment type="subcellular location">
    <subcellularLocation>
        <location evidence="1">Cell surface</location>
    </subcellularLocation>
</comment>
<protein>
    <recommendedName>
        <fullName evidence="7">Type II secretion system protein GspG C-terminal domain-containing protein</fullName>
    </recommendedName>
</protein>
<dbReference type="Pfam" id="PF07963">
    <property type="entry name" value="N_methyl"/>
    <property type="match status" value="1"/>
</dbReference>
<evidence type="ECO:0000256" key="1">
    <source>
        <dbReference type="ARBA" id="ARBA00004241"/>
    </source>
</evidence>
<dbReference type="RefSeq" id="WP_109429404.1">
    <property type="nucleotide sequence ID" value="NZ_MPDK01000002.1"/>
</dbReference>
<reference evidence="5 6" key="1">
    <citation type="submission" date="2016-11" db="EMBL/GenBank/DDBJ databases">
        <title>Comparative genomics of Acidibacillus ferroxidans species.</title>
        <authorList>
            <person name="Oliveira G."/>
            <person name="Nunes G."/>
            <person name="Oliveira R."/>
            <person name="Araujo F."/>
            <person name="Salim A."/>
            <person name="Scholte L."/>
            <person name="Morais D."/>
            <person name="Nancucheo I."/>
            <person name="Johnson D.B."/>
            <person name="Grail B."/>
            <person name="Bittencourt J."/>
            <person name="Valadares R."/>
        </authorList>
    </citation>
    <scope>NUCLEOTIDE SEQUENCE [LARGE SCALE GENOMIC DNA]</scope>
    <source>
        <strain evidence="5 6">Y002</strain>
    </source>
</reference>
<organism evidence="5 6">
    <name type="scientific">Sulfoacidibacillus thermotolerans</name>
    <name type="common">Acidibacillus sulfuroxidans</name>
    <dbReference type="NCBI Taxonomy" id="1765684"/>
    <lineage>
        <taxon>Bacteria</taxon>
        <taxon>Bacillati</taxon>
        <taxon>Bacillota</taxon>
        <taxon>Bacilli</taxon>
        <taxon>Bacillales</taxon>
        <taxon>Alicyclobacillaceae</taxon>
        <taxon>Sulfoacidibacillus</taxon>
    </lineage>
</organism>
<dbReference type="PANTHER" id="PTHR30093:SF2">
    <property type="entry name" value="TYPE II SECRETION SYSTEM PROTEIN H"/>
    <property type="match status" value="1"/>
</dbReference>
<dbReference type="InterPro" id="IPR012902">
    <property type="entry name" value="N_methyl_site"/>
</dbReference>
<comment type="caution">
    <text evidence="5">The sequence shown here is derived from an EMBL/GenBank/DDBJ whole genome shotgun (WGS) entry which is preliminary data.</text>
</comment>
<dbReference type="GO" id="GO:0015627">
    <property type="term" value="C:type II protein secretion system complex"/>
    <property type="evidence" value="ECO:0007669"/>
    <property type="project" value="InterPro"/>
</dbReference>
<evidence type="ECO:0000313" key="5">
    <source>
        <dbReference type="EMBL" id="PWI58811.1"/>
    </source>
</evidence>
<dbReference type="SUPFAM" id="SSF54523">
    <property type="entry name" value="Pili subunits"/>
    <property type="match status" value="1"/>
</dbReference>
<evidence type="ECO:0000256" key="3">
    <source>
        <dbReference type="ARBA" id="ARBA00023287"/>
    </source>
</evidence>
<evidence type="ECO:0000256" key="2">
    <source>
        <dbReference type="ARBA" id="ARBA00022481"/>
    </source>
</evidence>
<dbReference type="PANTHER" id="PTHR30093">
    <property type="entry name" value="GENERAL SECRETION PATHWAY PROTEIN G"/>
    <property type="match status" value="1"/>
</dbReference>
<dbReference type="NCBIfam" id="TIGR02532">
    <property type="entry name" value="IV_pilin_GFxxxE"/>
    <property type="match status" value="1"/>
</dbReference>
<evidence type="ECO:0000256" key="4">
    <source>
        <dbReference type="SAM" id="Phobius"/>
    </source>
</evidence>
<dbReference type="InterPro" id="IPR045584">
    <property type="entry name" value="Pilin-like"/>
</dbReference>
<gene>
    <name evidence="5" type="ORF">BM613_01590</name>
</gene>
<sequence length="125" mass="13448">MNRKKDKRSMASKQFMSDDGFTLIEMVIALFITGVMMAIALPNLQAAGVKATQLATAGDEKMIEAALTQYYLNYHQFPTETTTQADLLDLKNAGYLDSVPTCPTGGNFVITLSPDGTTASVTTTS</sequence>
<proteinExistence type="predicted"/>
<keyword evidence="2" id="KW-0488">Methylation</keyword>
<evidence type="ECO:0008006" key="7">
    <source>
        <dbReference type="Google" id="ProtNLM"/>
    </source>
</evidence>
<accession>A0A2U3DC04</accession>
<dbReference type="GO" id="GO:0030420">
    <property type="term" value="P:establishment of competence for transformation"/>
    <property type="evidence" value="ECO:0007669"/>
    <property type="project" value="UniProtKB-KW"/>
</dbReference>
<dbReference type="OrthoDB" id="1798043at2"/>
<dbReference type="AlphaFoldDB" id="A0A2U3DC04"/>
<dbReference type="Proteomes" id="UP000245380">
    <property type="component" value="Unassembled WGS sequence"/>
</dbReference>
<keyword evidence="4" id="KW-0472">Membrane</keyword>
<dbReference type="GO" id="GO:0015628">
    <property type="term" value="P:protein secretion by the type II secretion system"/>
    <property type="evidence" value="ECO:0007669"/>
    <property type="project" value="InterPro"/>
</dbReference>
<dbReference type="PRINTS" id="PR00813">
    <property type="entry name" value="BCTERIALGSPG"/>
</dbReference>
<dbReference type="EMBL" id="MPDK01000002">
    <property type="protein sequence ID" value="PWI58811.1"/>
    <property type="molecule type" value="Genomic_DNA"/>
</dbReference>
<evidence type="ECO:0000313" key="6">
    <source>
        <dbReference type="Proteomes" id="UP000245380"/>
    </source>
</evidence>
<feature type="transmembrane region" description="Helical" evidence="4">
    <location>
        <begin position="21"/>
        <end position="41"/>
    </location>
</feature>
<dbReference type="InterPro" id="IPR000983">
    <property type="entry name" value="Bac_GSPG_pilin"/>
</dbReference>
<keyword evidence="6" id="KW-1185">Reference proteome</keyword>
<keyword evidence="4" id="KW-0812">Transmembrane</keyword>